<evidence type="ECO:0000313" key="11">
    <source>
        <dbReference type="Proteomes" id="UP000249819"/>
    </source>
</evidence>
<feature type="binding site" evidence="5 7">
    <location>
        <begin position="86"/>
        <end position="89"/>
    </location>
    <ligand>
        <name>substrate</name>
    </ligand>
</feature>
<evidence type="ECO:0000256" key="1">
    <source>
        <dbReference type="ARBA" id="ARBA00006717"/>
    </source>
</evidence>
<dbReference type="Proteomes" id="UP000249819">
    <property type="component" value="Unassembled WGS sequence"/>
</dbReference>
<dbReference type="SUPFAM" id="SSF53254">
    <property type="entry name" value="Phosphoglycerate mutase-like"/>
    <property type="match status" value="1"/>
</dbReference>
<evidence type="ECO:0000256" key="6">
    <source>
        <dbReference type="PIRSR" id="PIRSR613078-1"/>
    </source>
</evidence>
<dbReference type="GO" id="GO:0006096">
    <property type="term" value="P:glycolytic process"/>
    <property type="evidence" value="ECO:0007669"/>
    <property type="project" value="UniProtKB-UniRule"/>
</dbReference>
<dbReference type="GO" id="GO:0004619">
    <property type="term" value="F:phosphoglycerate mutase activity"/>
    <property type="evidence" value="ECO:0007669"/>
    <property type="project" value="UniProtKB-UniRule"/>
</dbReference>
<dbReference type="CDD" id="cd07067">
    <property type="entry name" value="HP_PGM_like"/>
    <property type="match status" value="1"/>
</dbReference>
<organism evidence="10 11">
    <name type="scientific">Chitinophaga dinghuensis</name>
    <dbReference type="NCBI Taxonomy" id="1539050"/>
    <lineage>
        <taxon>Bacteria</taxon>
        <taxon>Pseudomonadati</taxon>
        <taxon>Bacteroidota</taxon>
        <taxon>Chitinophagia</taxon>
        <taxon>Chitinophagales</taxon>
        <taxon>Chitinophagaceae</taxon>
        <taxon>Chitinophaga</taxon>
    </lineage>
</organism>
<dbReference type="GO" id="GO:0006094">
    <property type="term" value="P:gluconeogenesis"/>
    <property type="evidence" value="ECO:0007669"/>
    <property type="project" value="UniProtKB-UniRule"/>
</dbReference>
<feature type="site" description="Transition state stabilizer" evidence="5 8">
    <location>
        <position position="156"/>
    </location>
</feature>
<dbReference type="NCBIfam" id="TIGR01258">
    <property type="entry name" value="pgm_1"/>
    <property type="match status" value="1"/>
</dbReference>
<dbReference type="AlphaFoldDB" id="A0A327WEQ4"/>
<comment type="pathway">
    <text evidence="5 9">Carbohydrate degradation; glycolysis; pyruvate from D-glyceraldehyde 3-phosphate: step 3/5.</text>
</comment>
<dbReference type="Gene3D" id="3.40.50.1240">
    <property type="entry name" value="Phosphoglycerate mutase-like"/>
    <property type="match status" value="1"/>
</dbReference>
<accession>A0A327WEQ4</accession>
<dbReference type="OrthoDB" id="9782128at2"/>
<dbReference type="EMBL" id="QLMA01000001">
    <property type="protein sequence ID" value="RAJ88041.1"/>
    <property type="molecule type" value="Genomic_DNA"/>
</dbReference>
<evidence type="ECO:0000313" key="10">
    <source>
        <dbReference type="EMBL" id="RAJ88041.1"/>
    </source>
</evidence>
<dbReference type="SMART" id="SM00855">
    <property type="entry name" value="PGAM"/>
    <property type="match status" value="1"/>
</dbReference>
<dbReference type="Pfam" id="PF00300">
    <property type="entry name" value="His_Phos_1"/>
    <property type="match status" value="1"/>
</dbReference>
<evidence type="ECO:0000256" key="2">
    <source>
        <dbReference type="ARBA" id="ARBA00022432"/>
    </source>
</evidence>
<proteinExistence type="inferred from homology"/>
<dbReference type="InterPro" id="IPR005952">
    <property type="entry name" value="Phosphogly_mut1"/>
</dbReference>
<dbReference type="EC" id="5.4.2.11" evidence="5 9"/>
<evidence type="ECO:0000256" key="8">
    <source>
        <dbReference type="PIRSR" id="PIRSR613078-3"/>
    </source>
</evidence>
<dbReference type="PROSITE" id="PS00175">
    <property type="entry name" value="PG_MUTASE"/>
    <property type="match status" value="1"/>
</dbReference>
<dbReference type="InterPro" id="IPR001345">
    <property type="entry name" value="PG/BPGM_mutase_AS"/>
</dbReference>
<evidence type="ECO:0000256" key="7">
    <source>
        <dbReference type="PIRSR" id="PIRSR613078-2"/>
    </source>
</evidence>
<comment type="similarity">
    <text evidence="1 5">Belongs to the phosphoglycerate mutase family. BPG-dependent PGAM subfamily.</text>
</comment>
<dbReference type="UniPathway" id="UPA00109">
    <property type="reaction ID" value="UER00186"/>
</dbReference>
<feature type="binding site" evidence="5 7">
    <location>
        <begin position="9"/>
        <end position="16"/>
    </location>
    <ligand>
        <name>substrate</name>
    </ligand>
</feature>
<feature type="binding site" evidence="5 7">
    <location>
        <begin position="157"/>
        <end position="158"/>
    </location>
    <ligand>
        <name>substrate</name>
    </ligand>
</feature>
<sequence>MSVKLFLIRHGQSQWNLENRFTGWKDIDITEKGREEAKEAGIELRGERIDIAFTSTLIRAQHTLDIVLQECGAAGIPVIQDKALNERSYGDLEGLNKADTAAKYGDEQVHIWRRSFDVRPPGGESLKDTYDRTIPYFIHTIFPHLEAAENVLIVAHGNSLRALVMFLDNLSPDEILQRELATGVPLEYIMDRHMLESLRLRYGKTSLA</sequence>
<keyword evidence="2 5" id="KW-0312">Gluconeogenesis</keyword>
<reference evidence="10 11" key="1">
    <citation type="submission" date="2018-06" db="EMBL/GenBank/DDBJ databases">
        <title>Genomic Encyclopedia of Archaeal and Bacterial Type Strains, Phase II (KMG-II): from individual species to whole genera.</title>
        <authorList>
            <person name="Goeker M."/>
        </authorList>
    </citation>
    <scope>NUCLEOTIDE SEQUENCE [LARGE SCALE GENOMIC DNA]</scope>
    <source>
        <strain evidence="10 11">DSM 29821</strain>
    </source>
</reference>
<evidence type="ECO:0000256" key="9">
    <source>
        <dbReference type="RuleBase" id="RU004512"/>
    </source>
</evidence>
<evidence type="ECO:0000256" key="4">
    <source>
        <dbReference type="ARBA" id="ARBA00023235"/>
    </source>
</evidence>
<feature type="active site" description="Tele-phosphohistidine intermediate" evidence="5 6">
    <location>
        <position position="10"/>
    </location>
</feature>
<feature type="binding site" evidence="5 7">
    <location>
        <begin position="22"/>
        <end position="23"/>
    </location>
    <ligand>
        <name>substrate</name>
    </ligand>
</feature>
<protein>
    <recommendedName>
        <fullName evidence="5 9">2,3-bisphosphoglycerate-dependent phosphoglycerate mutase</fullName>
        <shortName evidence="5">BPG-dependent PGAM</shortName>
        <shortName evidence="5">PGAM</shortName>
        <shortName evidence="5">Phosphoglyceromutase</shortName>
        <shortName evidence="5">dPGM</shortName>
        <ecNumber evidence="5 9">5.4.2.11</ecNumber>
    </recommendedName>
</protein>
<feature type="binding site" evidence="5 7">
    <location>
        <position position="97"/>
    </location>
    <ligand>
        <name>substrate</name>
    </ligand>
</feature>
<evidence type="ECO:0000256" key="3">
    <source>
        <dbReference type="ARBA" id="ARBA00023152"/>
    </source>
</evidence>
<dbReference type="InterPro" id="IPR013078">
    <property type="entry name" value="His_Pase_superF_clade-1"/>
</dbReference>
<dbReference type="PANTHER" id="PTHR11931">
    <property type="entry name" value="PHOSPHOGLYCERATE MUTASE"/>
    <property type="match status" value="1"/>
</dbReference>
<feature type="binding site" evidence="5 7">
    <location>
        <begin position="113"/>
        <end position="114"/>
    </location>
    <ligand>
        <name>substrate</name>
    </ligand>
</feature>
<feature type="binding site" evidence="5 7">
    <location>
        <position position="59"/>
    </location>
    <ligand>
        <name>substrate</name>
    </ligand>
</feature>
<name>A0A327WEQ4_9BACT</name>
<keyword evidence="11" id="KW-1185">Reference proteome</keyword>
<dbReference type="InterPro" id="IPR029033">
    <property type="entry name" value="His_PPase_superfam"/>
</dbReference>
<comment type="catalytic activity">
    <reaction evidence="5 9">
        <text>(2R)-2-phosphoglycerate = (2R)-3-phosphoglycerate</text>
        <dbReference type="Rhea" id="RHEA:15901"/>
        <dbReference type="ChEBI" id="CHEBI:58272"/>
        <dbReference type="ChEBI" id="CHEBI:58289"/>
        <dbReference type="EC" id="5.4.2.11"/>
    </reaction>
</comment>
<comment type="function">
    <text evidence="5 9">Catalyzes the interconversion of 2-phosphoglycerate and 3-phosphoglycerate.</text>
</comment>
<keyword evidence="3 5" id="KW-0324">Glycolysis</keyword>
<comment type="caution">
    <text evidence="10">The sequence shown here is derived from an EMBL/GenBank/DDBJ whole genome shotgun (WGS) entry which is preliminary data.</text>
</comment>
<dbReference type="HAMAP" id="MF_01039">
    <property type="entry name" value="PGAM_GpmA"/>
    <property type="match status" value="1"/>
</dbReference>
<keyword evidence="4 5" id="KW-0413">Isomerase</keyword>
<dbReference type="RefSeq" id="WP_111590696.1">
    <property type="nucleotide sequence ID" value="NZ_QLMA01000001.1"/>
</dbReference>
<dbReference type="PIRSF" id="PIRSF000709">
    <property type="entry name" value="6PFK_2-Ptase"/>
    <property type="match status" value="1"/>
</dbReference>
<gene>
    <name evidence="5" type="primary">gpmA</name>
    <name evidence="10" type="ORF">CLV59_101806</name>
</gene>
<feature type="active site" description="Proton donor/acceptor" evidence="5 6">
    <location>
        <position position="86"/>
    </location>
</feature>
<evidence type="ECO:0000256" key="5">
    <source>
        <dbReference type="HAMAP-Rule" id="MF_01039"/>
    </source>
</evidence>